<organism evidence="2 3">
    <name type="scientific">Rhizobium tropici</name>
    <dbReference type="NCBI Taxonomy" id="398"/>
    <lineage>
        <taxon>Bacteria</taxon>
        <taxon>Pseudomonadati</taxon>
        <taxon>Pseudomonadota</taxon>
        <taxon>Alphaproteobacteria</taxon>
        <taxon>Hyphomicrobiales</taxon>
        <taxon>Rhizobiaceae</taxon>
        <taxon>Rhizobium/Agrobacterium group</taxon>
        <taxon>Rhizobium</taxon>
    </lineage>
</organism>
<reference evidence="2 3" key="1">
    <citation type="submission" date="2020-02" db="EMBL/GenBank/DDBJ databases">
        <title>Draft genome sequence of Rhizobium tropici.</title>
        <authorList>
            <person name="Khayi S."/>
            <person name="Jemo M."/>
        </authorList>
    </citation>
    <scope>NUCLEOTIDE SEQUENCE [LARGE SCALE GENOMIC DNA]</scope>
    <source>
        <strain evidence="2 3">A12</strain>
    </source>
</reference>
<evidence type="ECO:0000313" key="2">
    <source>
        <dbReference type="EMBL" id="NEV09565.1"/>
    </source>
</evidence>
<dbReference type="AlphaFoldDB" id="A0A6P1C2K6"/>
<sequence>MSLKAVWMFLTGRWGHVALAILAWPAYGAFLSSPLLAQDAAIAPSKPAELSAGARLQAITDGLMQALDIGPDLNPQTIFKILPGDWANIPPDFYPDDVPADAPKMLCAGIRTHFNQPRSGNSIFDGWIGREGSSRFELRLTGGGNFYWISNVQDEMQRLGLDKSTDAAMALQRGLLMQRSVQEGGILPLSNDVVVITNTAEPSRMSFWVRCLSDPEDSARNARNIQLVNTMKKRMTAQAAFLSYGADGSVPFMQKMQGAWTIVDELSRSDIRNRTVSDLCHIRRIEMKAEHQPLPILTAHVADTSSSEDRPVPAAQDEFELQLAGDRELLRIPLHGPMLDVKQHAERFHVPPVGGTSVIAERQRKEAIAWYRRAALSSALPVNLVPVDEDTLVESATSAWGKTREPYGTGIEVFKRYWLRCPA</sequence>
<evidence type="ECO:0000313" key="4">
    <source>
        <dbReference type="Proteomes" id="UP000526625"/>
    </source>
</evidence>
<keyword evidence="4" id="KW-1185">Reference proteome</keyword>
<gene>
    <name evidence="1" type="ORF">GGD45_000326</name>
    <name evidence="2" type="ORF">GXW80_01045</name>
</gene>
<dbReference type="EMBL" id="JAADZA010000001">
    <property type="protein sequence ID" value="NEV09565.1"/>
    <property type="molecule type" value="Genomic_DNA"/>
</dbReference>
<dbReference type="Proteomes" id="UP000526625">
    <property type="component" value="Unassembled WGS sequence"/>
</dbReference>
<proteinExistence type="predicted"/>
<accession>A0A6P1C2K6</accession>
<dbReference type="EMBL" id="JACHBF010000001">
    <property type="protein sequence ID" value="MBB6489942.1"/>
    <property type="molecule type" value="Genomic_DNA"/>
</dbReference>
<comment type="caution">
    <text evidence="2">The sequence shown here is derived from an EMBL/GenBank/DDBJ whole genome shotgun (WGS) entry which is preliminary data.</text>
</comment>
<evidence type="ECO:0000313" key="3">
    <source>
        <dbReference type="Proteomes" id="UP000471190"/>
    </source>
</evidence>
<reference evidence="1 4" key="2">
    <citation type="submission" date="2020-08" db="EMBL/GenBank/DDBJ databases">
        <title>Genomic Encyclopedia of Type Strains, Phase IV (KMG-V): Genome sequencing to study the core and pangenomes of soil and plant-associated prokaryotes.</title>
        <authorList>
            <person name="Whitman W."/>
        </authorList>
    </citation>
    <scope>NUCLEOTIDE SEQUENCE [LARGE SCALE GENOMIC DNA]</scope>
    <source>
        <strain evidence="1 4">SEMIA 4059</strain>
    </source>
</reference>
<evidence type="ECO:0000313" key="1">
    <source>
        <dbReference type="EMBL" id="MBB6489942.1"/>
    </source>
</evidence>
<protein>
    <submittedName>
        <fullName evidence="2">Uncharacterized protein</fullName>
    </submittedName>
</protein>
<name>A0A6P1C2K6_RHITR</name>
<dbReference type="Proteomes" id="UP000471190">
    <property type="component" value="Unassembled WGS sequence"/>
</dbReference>
<dbReference type="RefSeq" id="WP_015338757.1">
    <property type="nucleotide sequence ID" value="NZ_JAADZA010000001.1"/>
</dbReference>